<evidence type="ECO:0000313" key="6">
    <source>
        <dbReference type="EMBL" id="SMQ75858.1"/>
    </source>
</evidence>
<dbReference type="Gene3D" id="3.60.21.10">
    <property type="match status" value="1"/>
</dbReference>
<feature type="domain" description="Calcineurin-like phosphoesterase" evidence="4">
    <location>
        <begin position="39"/>
        <end position="291"/>
    </location>
</feature>
<accession>A0A1Y6FLS5</accession>
<evidence type="ECO:0000259" key="4">
    <source>
        <dbReference type="Pfam" id="PF00149"/>
    </source>
</evidence>
<dbReference type="InterPro" id="IPR008334">
    <property type="entry name" value="5'-Nucleotdase_C"/>
</dbReference>
<feature type="compositionally biased region" description="Basic and acidic residues" evidence="3">
    <location>
        <begin position="384"/>
        <end position="397"/>
    </location>
</feature>
<dbReference type="GO" id="GO:0008768">
    <property type="term" value="F:UDP-sugar diphosphatase activity"/>
    <property type="evidence" value="ECO:0007669"/>
    <property type="project" value="TreeGrafter"/>
</dbReference>
<feature type="domain" description="5'-Nucleotidase C-terminal" evidence="5">
    <location>
        <begin position="401"/>
        <end position="543"/>
    </location>
</feature>
<keyword evidence="1 2" id="KW-0732">Signal</keyword>
<dbReference type="RefSeq" id="WP_086438920.1">
    <property type="nucleotide sequence ID" value="NZ_FXWG01000004.1"/>
</dbReference>
<dbReference type="SUPFAM" id="SSF56300">
    <property type="entry name" value="Metallo-dependent phosphatases"/>
    <property type="match status" value="1"/>
</dbReference>
<proteinExistence type="inferred from homology"/>
<feature type="region of interest" description="Disordered" evidence="3">
    <location>
        <begin position="384"/>
        <end position="406"/>
    </location>
</feature>
<keyword evidence="2" id="KW-0378">Hydrolase</keyword>
<dbReference type="InterPro" id="IPR006179">
    <property type="entry name" value="5_nucleotidase/apyrase"/>
</dbReference>
<dbReference type="PANTHER" id="PTHR11575:SF24">
    <property type="entry name" value="5'-NUCLEOTIDASE"/>
    <property type="match status" value="1"/>
</dbReference>
<dbReference type="GO" id="GO:0030288">
    <property type="term" value="C:outer membrane-bounded periplasmic space"/>
    <property type="evidence" value="ECO:0007669"/>
    <property type="project" value="TreeGrafter"/>
</dbReference>
<reference evidence="7" key="1">
    <citation type="submission" date="2017-04" db="EMBL/GenBank/DDBJ databases">
        <authorList>
            <person name="Varghese N."/>
            <person name="Submissions S."/>
        </authorList>
    </citation>
    <scope>NUCLEOTIDE SEQUENCE [LARGE SCALE GENOMIC DNA]</scope>
</reference>
<evidence type="ECO:0000256" key="1">
    <source>
        <dbReference type="ARBA" id="ARBA00022729"/>
    </source>
</evidence>
<feature type="chain" id="PRO_5011833719" evidence="2">
    <location>
        <begin position="18"/>
        <end position="582"/>
    </location>
</feature>
<dbReference type="EMBL" id="FXWG01000004">
    <property type="protein sequence ID" value="SMQ75858.1"/>
    <property type="molecule type" value="Genomic_DNA"/>
</dbReference>
<feature type="signal peptide" evidence="2">
    <location>
        <begin position="1"/>
        <end position="17"/>
    </location>
</feature>
<dbReference type="InterPro" id="IPR004843">
    <property type="entry name" value="Calcineurin-like_PHP"/>
</dbReference>
<organism evidence="6 7">
    <name type="scientific">Altererythrobacter xiamenensis</name>
    <dbReference type="NCBI Taxonomy" id="1316679"/>
    <lineage>
        <taxon>Bacteria</taxon>
        <taxon>Pseudomonadati</taxon>
        <taxon>Pseudomonadota</taxon>
        <taxon>Alphaproteobacteria</taxon>
        <taxon>Sphingomonadales</taxon>
        <taxon>Erythrobacteraceae</taxon>
        <taxon>Altererythrobacter</taxon>
    </lineage>
</organism>
<name>A0A1Y6FLS5_9SPHN</name>
<dbReference type="Proteomes" id="UP000194420">
    <property type="component" value="Unassembled WGS sequence"/>
</dbReference>
<comment type="similarity">
    <text evidence="2">Belongs to the 5'-nucleotidase family.</text>
</comment>
<dbReference type="Pfam" id="PF02872">
    <property type="entry name" value="5_nucleotid_C"/>
    <property type="match status" value="1"/>
</dbReference>
<dbReference type="GO" id="GO:0009166">
    <property type="term" value="P:nucleotide catabolic process"/>
    <property type="evidence" value="ECO:0007669"/>
    <property type="project" value="InterPro"/>
</dbReference>
<protein>
    <submittedName>
        <fullName evidence="6">5'-nucleotidase</fullName>
    </submittedName>
</protein>
<evidence type="ECO:0000256" key="3">
    <source>
        <dbReference type="SAM" id="MobiDB-lite"/>
    </source>
</evidence>
<sequence length="582" mass="61816">MKKLLPALAALSLSACVSVPQNLPVVSSVPDTQAPVTLRVIGLNDFHGNLEPIRRPITVMGNDGERTELYAAGAAHLATAVAETRAQDEHSLVIAAGDLIGGSPLISSYFLDEPAIGAMNRIGLDFNAVGNHEFDRGWQELKRIQEGGCEQFTLRKPCAVEPEYGGADFQFLAANVIMPDGTTLFPAYGIREYDGVKVGVIGLTLKETPTLVTPSGVEGLDFTPEAQAINASVEALAAQGIEAIVVSIHQGLYTEVGYNDKSCGGVSGPLIDILKGVDPRVDLVISGHTHRSYVCDFTDIDTDRRFWVTSAGYGSSLFTDIALELDPATGDARVLSADNKVVQSVGTTRDGETASPDPGFRQYAADPDVAAYVARYADASRAAADRPVGRVTGDPRDPGPATEETPLGNAIADAQLLATQEAGAQIAFMNNSGVRTALAPADDGTITFGQIYAVQPFGNTLVTRSYTGEQLIALLEQQFDDEGFVQTFSVSEGFAMTYDMRRPAGDRLVSATLNGEPIDRQATYRVTMNSFLAAGGDSFTVFEDGTDTTVGGLDLDALELWLAQEEVRTLPPEGRVTDATPE</sequence>
<dbReference type="InterPro" id="IPR036907">
    <property type="entry name" value="5'-Nucleotdase_C_sf"/>
</dbReference>
<dbReference type="OrthoDB" id="9803927at2"/>
<dbReference type="PRINTS" id="PR01607">
    <property type="entry name" value="APYRASEFAMLY"/>
</dbReference>
<dbReference type="Pfam" id="PF00149">
    <property type="entry name" value="Metallophos"/>
    <property type="match status" value="1"/>
</dbReference>
<keyword evidence="7" id="KW-1185">Reference proteome</keyword>
<dbReference type="PANTHER" id="PTHR11575">
    <property type="entry name" value="5'-NUCLEOTIDASE-RELATED"/>
    <property type="match status" value="1"/>
</dbReference>
<dbReference type="GO" id="GO:0008253">
    <property type="term" value="F:5'-nucleotidase activity"/>
    <property type="evidence" value="ECO:0007669"/>
    <property type="project" value="TreeGrafter"/>
</dbReference>
<evidence type="ECO:0000256" key="2">
    <source>
        <dbReference type="RuleBase" id="RU362119"/>
    </source>
</evidence>
<dbReference type="InterPro" id="IPR029052">
    <property type="entry name" value="Metallo-depent_PP-like"/>
</dbReference>
<dbReference type="PROSITE" id="PS51257">
    <property type="entry name" value="PROKAR_LIPOPROTEIN"/>
    <property type="match status" value="1"/>
</dbReference>
<dbReference type="AlphaFoldDB" id="A0A1Y6FLS5"/>
<dbReference type="Gene3D" id="3.90.780.10">
    <property type="entry name" value="5'-Nucleotidase, C-terminal domain"/>
    <property type="match status" value="1"/>
</dbReference>
<evidence type="ECO:0000313" key="7">
    <source>
        <dbReference type="Proteomes" id="UP000194420"/>
    </source>
</evidence>
<evidence type="ECO:0000259" key="5">
    <source>
        <dbReference type="Pfam" id="PF02872"/>
    </source>
</evidence>
<dbReference type="SUPFAM" id="SSF55816">
    <property type="entry name" value="5'-nucleotidase (syn. UDP-sugar hydrolase), C-terminal domain"/>
    <property type="match status" value="1"/>
</dbReference>
<keyword evidence="2" id="KW-0547">Nucleotide-binding</keyword>
<gene>
    <name evidence="6" type="ORF">SAMN06297468_3007</name>
</gene>
<dbReference type="GO" id="GO:0000166">
    <property type="term" value="F:nucleotide binding"/>
    <property type="evidence" value="ECO:0007669"/>
    <property type="project" value="UniProtKB-KW"/>
</dbReference>